<feature type="transmembrane region" description="Helical" evidence="1">
    <location>
        <begin position="20"/>
        <end position="43"/>
    </location>
</feature>
<evidence type="ECO:0000313" key="3">
    <source>
        <dbReference type="Proteomes" id="UP000316727"/>
    </source>
</evidence>
<keyword evidence="1" id="KW-1133">Transmembrane helix</keyword>
<name>A0A501W8L7_9BACT</name>
<protein>
    <submittedName>
        <fullName evidence="2">Uncharacterized protein</fullName>
    </submittedName>
</protein>
<organism evidence="2 3">
    <name type="scientific">Pontibacter mangrovi</name>
    <dbReference type="NCBI Taxonomy" id="2589816"/>
    <lineage>
        <taxon>Bacteria</taxon>
        <taxon>Pseudomonadati</taxon>
        <taxon>Bacteroidota</taxon>
        <taxon>Cytophagia</taxon>
        <taxon>Cytophagales</taxon>
        <taxon>Hymenobacteraceae</taxon>
        <taxon>Pontibacter</taxon>
    </lineage>
</organism>
<keyword evidence="1" id="KW-0812">Transmembrane</keyword>
<dbReference type="RefSeq" id="WP_140621923.1">
    <property type="nucleotide sequence ID" value="NZ_VFRQ01000006.1"/>
</dbReference>
<dbReference type="AlphaFoldDB" id="A0A501W8L7"/>
<evidence type="ECO:0000313" key="2">
    <source>
        <dbReference type="EMBL" id="TPE43621.1"/>
    </source>
</evidence>
<dbReference type="EMBL" id="VFRQ01000006">
    <property type="protein sequence ID" value="TPE43621.1"/>
    <property type="molecule type" value="Genomic_DNA"/>
</dbReference>
<accession>A0A501W8L7</accession>
<reference evidence="2 3" key="1">
    <citation type="submission" date="2019-06" db="EMBL/GenBank/DDBJ databases">
        <title>A novel bacterium of genus Pontibacter, isolated from marine sediment.</title>
        <authorList>
            <person name="Huang H."/>
            <person name="Mo K."/>
            <person name="Hu Y."/>
        </authorList>
    </citation>
    <scope>NUCLEOTIDE SEQUENCE [LARGE SCALE GENOMIC DNA]</scope>
    <source>
        <strain evidence="2 3">HB172049</strain>
    </source>
</reference>
<gene>
    <name evidence="2" type="ORF">FJM65_12760</name>
</gene>
<sequence>MEHLKQFLSIALLVVSKALLHILILSKATLMAIYQILAGVFGWEKEKRNRSNKHFRYHQRSKNYRSHKTTYVNKRKSSADSKSKGDKFEAYIVKSLNQNYFKVKEWRGDKYVDGRYAESNMLPDLEIEYSHNSVTSRFAIECKYRTSVIDDAVEIAKPYQLDNYSKFSEEKDMPVFIALGLGGYPNSPDEEFIIPLDSINNNLISYGELRQFRRRHQGNLFYDCRMQELR</sequence>
<comment type="caution">
    <text evidence="2">The sequence shown here is derived from an EMBL/GenBank/DDBJ whole genome shotgun (WGS) entry which is preliminary data.</text>
</comment>
<proteinExistence type="predicted"/>
<keyword evidence="1" id="KW-0472">Membrane</keyword>
<dbReference type="OrthoDB" id="1059559at2"/>
<keyword evidence="3" id="KW-1185">Reference proteome</keyword>
<evidence type="ECO:0000256" key="1">
    <source>
        <dbReference type="SAM" id="Phobius"/>
    </source>
</evidence>
<dbReference type="Proteomes" id="UP000316727">
    <property type="component" value="Unassembled WGS sequence"/>
</dbReference>